<accession>B7GD74</accession>
<dbReference type="InterPro" id="IPR006843">
    <property type="entry name" value="PAP/fibrillin_dom"/>
</dbReference>
<dbReference type="AlphaFoldDB" id="B7GD74"/>
<dbReference type="HOGENOM" id="CLU_971336_0_0_1"/>
<dbReference type="EMBL" id="CM000629">
    <property type="protein sequence ID" value="EEC43450.1"/>
    <property type="molecule type" value="Genomic_DNA"/>
</dbReference>
<dbReference type="GO" id="GO:0009536">
    <property type="term" value="C:plastid"/>
    <property type="evidence" value="ECO:0007669"/>
    <property type="project" value="UniProtKB-SubCell"/>
</dbReference>
<evidence type="ECO:0000256" key="2">
    <source>
        <dbReference type="ARBA" id="ARBA00022640"/>
    </source>
</evidence>
<reference evidence="6" key="2">
    <citation type="submission" date="2008-08" db="EMBL/GenBank/DDBJ databases">
        <authorList>
            <consortium name="Diatom Consortium"/>
            <person name="Grigoriev I."/>
            <person name="Grimwood J."/>
            <person name="Kuo A."/>
            <person name="Otillar R.P."/>
            <person name="Salamov A."/>
            <person name="Detter J.C."/>
            <person name="Lindquist E."/>
            <person name="Shapiro H."/>
            <person name="Lucas S."/>
            <person name="Glavina del Rio T."/>
            <person name="Pitluck S."/>
            <person name="Rokhsar D."/>
            <person name="Bowler C."/>
        </authorList>
    </citation>
    <scope>GENOME REANNOTATION</scope>
    <source>
        <strain evidence="6">CCAP 1055/1</strain>
    </source>
</reference>
<dbReference type="InParanoid" id="B7GD74"/>
<dbReference type="PaxDb" id="2850-Phatr41069"/>
<reference evidence="5 6" key="1">
    <citation type="journal article" date="2008" name="Nature">
        <title>The Phaeodactylum genome reveals the evolutionary history of diatom genomes.</title>
        <authorList>
            <person name="Bowler C."/>
            <person name="Allen A.E."/>
            <person name="Badger J.H."/>
            <person name="Grimwood J."/>
            <person name="Jabbari K."/>
            <person name="Kuo A."/>
            <person name="Maheswari U."/>
            <person name="Martens C."/>
            <person name="Maumus F."/>
            <person name="Otillar R.P."/>
            <person name="Rayko E."/>
            <person name="Salamov A."/>
            <person name="Vandepoele K."/>
            <person name="Beszteri B."/>
            <person name="Gruber A."/>
            <person name="Heijde M."/>
            <person name="Katinka M."/>
            <person name="Mock T."/>
            <person name="Valentin K."/>
            <person name="Verret F."/>
            <person name="Berges J.A."/>
            <person name="Brownlee C."/>
            <person name="Cadoret J.P."/>
            <person name="Chiovitti A."/>
            <person name="Choi C.J."/>
            <person name="Coesel S."/>
            <person name="De Martino A."/>
            <person name="Detter J.C."/>
            <person name="Durkin C."/>
            <person name="Falciatore A."/>
            <person name="Fournet J."/>
            <person name="Haruta M."/>
            <person name="Huysman M.J."/>
            <person name="Jenkins B.D."/>
            <person name="Jiroutova K."/>
            <person name="Jorgensen R.E."/>
            <person name="Joubert Y."/>
            <person name="Kaplan A."/>
            <person name="Kroger N."/>
            <person name="Kroth P.G."/>
            <person name="La Roche J."/>
            <person name="Lindquist E."/>
            <person name="Lommer M."/>
            <person name="Martin-Jezequel V."/>
            <person name="Lopez P.J."/>
            <person name="Lucas S."/>
            <person name="Mangogna M."/>
            <person name="McGinnis K."/>
            <person name="Medlin L.K."/>
            <person name="Montsant A."/>
            <person name="Oudot-Le Secq M.P."/>
            <person name="Napoli C."/>
            <person name="Obornik M."/>
            <person name="Parker M.S."/>
            <person name="Petit J.L."/>
            <person name="Porcel B.M."/>
            <person name="Poulsen N."/>
            <person name="Robison M."/>
            <person name="Rychlewski L."/>
            <person name="Rynearson T.A."/>
            <person name="Schmutz J."/>
            <person name="Shapiro H."/>
            <person name="Siaut M."/>
            <person name="Stanley M."/>
            <person name="Sussman M.R."/>
            <person name="Taylor A.R."/>
            <person name="Vardi A."/>
            <person name="von Dassow P."/>
            <person name="Vyverman W."/>
            <person name="Willis A."/>
            <person name="Wyrwicz L.S."/>
            <person name="Rokhsar D.S."/>
            <person name="Weissenbach J."/>
            <person name="Armbrust E.V."/>
            <person name="Green B.R."/>
            <person name="Van de Peer Y."/>
            <person name="Grigoriev I.V."/>
        </authorList>
    </citation>
    <scope>NUCLEOTIDE SEQUENCE [LARGE SCALE GENOMIC DNA]</scope>
    <source>
        <strain evidence="5 6">CCAP 1055/1</strain>
    </source>
</reference>
<evidence type="ECO:0000256" key="1">
    <source>
        <dbReference type="ARBA" id="ARBA00004474"/>
    </source>
</evidence>
<gene>
    <name evidence="5" type="ORF">PHATRDRAFT_41069</name>
</gene>
<comment type="subcellular location">
    <subcellularLocation>
        <location evidence="1">Plastid</location>
    </subcellularLocation>
</comment>
<feature type="domain" description="Plastid lipid-associated protein/fibrillin conserved" evidence="4">
    <location>
        <begin position="78"/>
        <end position="123"/>
    </location>
</feature>
<dbReference type="InterPro" id="IPR039633">
    <property type="entry name" value="PAP"/>
</dbReference>
<feature type="region of interest" description="Disordered" evidence="3">
    <location>
        <begin position="119"/>
        <end position="143"/>
    </location>
</feature>
<sequence>MRPIVGYATALTVCLLLYTIEGFTRTVFLQAKTASLYVQTRGLSQFIHSQRRALQRGHGLKPSQLNAERLSNAVESSRLKKELLALAKRTLRGFQASTKDRRRARSLIDQLAALNPTRDPAKSYYATQTQESNAIDSKDGSSSKLVGEASLSGKWTLVYTDAPDITALGTTNPWAKLGRIGQECEPPYIRNVIEWKRPGWATSLPFSGSEESRVLQRVVTKATASPDQPMVVNLDIVGLRINADAPTTLSNFAEAIQSQGLIAGFFQAAPVDLQGPLQAPFGKFEVLYLDEELRAVKTGQGYVAVNLRTGDEWI</sequence>
<evidence type="ECO:0000259" key="4">
    <source>
        <dbReference type="Pfam" id="PF04755"/>
    </source>
</evidence>
<feature type="domain" description="Plastid lipid-associated protein/fibrillin conserved" evidence="4">
    <location>
        <begin position="135"/>
        <end position="304"/>
    </location>
</feature>
<dbReference type="RefSeq" id="XP_002185003.1">
    <property type="nucleotide sequence ID" value="XM_002184967.1"/>
</dbReference>
<dbReference type="eggNOG" id="ENOG502S8SN">
    <property type="taxonomic scope" value="Eukaryota"/>
</dbReference>
<evidence type="ECO:0000313" key="5">
    <source>
        <dbReference type="EMBL" id="EEC43450.1"/>
    </source>
</evidence>
<proteinExistence type="predicted"/>
<dbReference type="KEGG" id="pti:PHATRDRAFT_41069"/>
<evidence type="ECO:0000313" key="6">
    <source>
        <dbReference type="Proteomes" id="UP000000759"/>
    </source>
</evidence>
<organism evidence="5 6">
    <name type="scientific">Phaeodactylum tricornutum (strain CCAP 1055/1)</name>
    <dbReference type="NCBI Taxonomy" id="556484"/>
    <lineage>
        <taxon>Eukaryota</taxon>
        <taxon>Sar</taxon>
        <taxon>Stramenopiles</taxon>
        <taxon>Ochrophyta</taxon>
        <taxon>Bacillariophyta</taxon>
        <taxon>Bacillariophyceae</taxon>
        <taxon>Bacillariophycidae</taxon>
        <taxon>Naviculales</taxon>
        <taxon>Phaeodactylaceae</taxon>
        <taxon>Phaeodactylum</taxon>
    </lineage>
</organism>
<dbReference type="OrthoDB" id="199943at2759"/>
<dbReference type="Pfam" id="PF04755">
    <property type="entry name" value="PAP_fibrillin"/>
    <property type="match status" value="2"/>
</dbReference>
<evidence type="ECO:0000256" key="3">
    <source>
        <dbReference type="SAM" id="MobiDB-lite"/>
    </source>
</evidence>
<dbReference type="GeneID" id="7198952"/>
<name>B7GD74_PHATC</name>
<keyword evidence="2" id="KW-0934">Plastid</keyword>
<dbReference type="Proteomes" id="UP000000759">
    <property type="component" value="Chromosome 27"/>
</dbReference>
<dbReference type="PANTHER" id="PTHR31906">
    <property type="entry name" value="PLASTID-LIPID-ASSOCIATED PROTEIN 4, CHLOROPLASTIC-RELATED"/>
    <property type="match status" value="1"/>
</dbReference>
<feature type="compositionally biased region" description="Polar residues" evidence="3">
    <location>
        <begin position="125"/>
        <end position="135"/>
    </location>
</feature>
<protein>
    <recommendedName>
        <fullName evidence="4">Plastid lipid-associated protein/fibrillin conserved domain-containing protein</fullName>
    </recommendedName>
</protein>
<keyword evidence="6" id="KW-1185">Reference proteome</keyword>